<dbReference type="InterPro" id="IPR036388">
    <property type="entry name" value="WH-like_DNA-bd_sf"/>
</dbReference>
<keyword evidence="1" id="KW-0805">Transcription regulation</keyword>
<dbReference type="InterPro" id="IPR036390">
    <property type="entry name" value="WH_DNA-bd_sf"/>
</dbReference>
<dbReference type="GO" id="GO:0003677">
    <property type="term" value="F:DNA binding"/>
    <property type="evidence" value="ECO:0007669"/>
    <property type="project" value="UniProtKB-KW"/>
</dbReference>
<organism evidence="5 6">
    <name type="scientific">Streptomyces klenkii</name>
    <dbReference type="NCBI Taxonomy" id="1420899"/>
    <lineage>
        <taxon>Bacteria</taxon>
        <taxon>Bacillati</taxon>
        <taxon>Actinomycetota</taxon>
        <taxon>Actinomycetes</taxon>
        <taxon>Kitasatosporales</taxon>
        <taxon>Streptomycetaceae</taxon>
        <taxon>Streptomyces</taxon>
    </lineage>
</organism>
<dbReference type="Pfam" id="PF07729">
    <property type="entry name" value="FCD"/>
    <property type="match status" value="1"/>
</dbReference>
<keyword evidence="2" id="KW-0238">DNA-binding</keyword>
<accession>A0A3B0AXK2</accession>
<evidence type="ECO:0000256" key="2">
    <source>
        <dbReference type="ARBA" id="ARBA00023125"/>
    </source>
</evidence>
<dbReference type="AlphaFoldDB" id="A0A3B0AXK2"/>
<evidence type="ECO:0000256" key="1">
    <source>
        <dbReference type="ARBA" id="ARBA00023015"/>
    </source>
</evidence>
<name>A0A3B0AXK2_9ACTN</name>
<dbReference type="OrthoDB" id="5243844at2"/>
<dbReference type="PANTHER" id="PTHR43537:SF45">
    <property type="entry name" value="GNTR FAMILY REGULATORY PROTEIN"/>
    <property type="match status" value="1"/>
</dbReference>
<dbReference type="Pfam" id="PF00392">
    <property type="entry name" value="GntR"/>
    <property type="match status" value="1"/>
</dbReference>
<gene>
    <name evidence="5" type="ORF">D7231_26960</name>
</gene>
<dbReference type="GO" id="GO:0003700">
    <property type="term" value="F:DNA-binding transcription factor activity"/>
    <property type="evidence" value="ECO:0007669"/>
    <property type="project" value="InterPro"/>
</dbReference>
<dbReference type="SUPFAM" id="SSF46785">
    <property type="entry name" value="Winged helix' DNA-binding domain"/>
    <property type="match status" value="1"/>
</dbReference>
<reference evidence="5 6" key="1">
    <citation type="journal article" date="2015" name="Antonie Van Leeuwenhoek">
        <title>Streptomyces klenkii sp. nov., isolated from deep marine sediment.</title>
        <authorList>
            <person name="Veyisoglu A."/>
            <person name="Sahin N."/>
        </authorList>
    </citation>
    <scope>NUCLEOTIDE SEQUENCE [LARGE SCALE GENOMIC DNA]</scope>
    <source>
        <strain evidence="5 6">KCTC 29202</strain>
    </source>
</reference>
<dbReference type="SMART" id="SM00345">
    <property type="entry name" value="HTH_GNTR"/>
    <property type="match status" value="1"/>
</dbReference>
<keyword evidence="3" id="KW-0804">Transcription</keyword>
<dbReference type="CDD" id="cd07377">
    <property type="entry name" value="WHTH_GntR"/>
    <property type="match status" value="1"/>
</dbReference>
<protein>
    <submittedName>
        <fullName evidence="5">GntR family transcriptional regulator</fullName>
    </submittedName>
</protein>
<dbReference type="RefSeq" id="WP_120758315.1">
    <property type="nucleotide sequence ID" value="NZ_RBAM01000013.1"/>
</dbReference>
<dbReference type="SMART" id="SM00895">
    <property type="entry name" value="FCD"/>
    <property type="match status" value="1"/>
</dbReference>
<dbReference type="Gene3D" id="1.10.10.10">
    <property type="entry name" value="Winged helix-like DNA-binding domain superfamily/Winged helix DNA-binding domain"/>
    <property type="match status" value="1"/>
</dbReference>
<evidence type="ECO:0000313" key="6">
    <source>
        <dbReference type="Proteomes" id="UP000270343"/>
    </source>
</evidence>
<evidence type="ECO:0000259" key="4">
    <source>
        <dbReference type="PROSITE" id="PS50949"/>
    </source>
</evidence>
<dbReference type="EMBL" id="RBAM01000013">
    <property type="protein sequence ID" value="RKN65098.1"/>
    <property type="molecule type" value="Genomic_DNA"/>
</dbReference>
<evidence type="ECO:0000313" key="5">
    <source>
        <dbReference type="EMBL" id="RKN65098.1"/>
    </source>
</evidence>
<feature type="domain" description="HTH gntR-type" evidence="4">
    <location>
        <begin position="3"/>
        <end position="70"/>
    </location>
</feature>
<dbReference type="InterPro" id="IPR000524">
    <property type="entry name" value="Tscrpt_reg_HTH_GntR"/>
</dbReference>
<sequence length="219" mass="23768">MALSTAQRVAGVLRDRIEGGGLPPGTRLSEEALGRDLGVSRNTLREAFRLLIHESLVVHRLNRGVFVRVVDPADVTDIYRVRAALECAGVRAAAGAGRPLREAVTAAVEEAGRAAAGGDWQEVGSADLRFHRALAALSGSPRIDAAMDRLMAELRLAFHAMPSPRRFHEPFLARNRALAKLLADGEYARAESELTTYLDDALELILGALREREREGENA</sequence>
<evidence type="ECO:0000256" key="3">
    <source>
        <dbReference type="ARBA" id="ARBA00023163"/>
    </source>
</evidence>
<keyword evidence="6" id="KW-1185">Reference proteome</keyword>
<proteinExistence type="predicted"/>
<dbReference type="Gene3D" id="1.20.120.530">
    <property type="entry name" value="GntR ligand-binding domain-like"/>
    <property type="match status" value="1"/>
</dbReference>
<dbReference type="SUPFAM" id="SSF48008">
    <property type="entry name" value="GntR ligand-binding domain-like"/>
    <property type="match status" value="1"/>
</dbReference>
<dbReference type="InterPro" id="IPR011711">
    <property type="entry name" value="GntR_C"/>
</dbReference>
<dbReference type="PANTHER" id="PTHR43537">
    <property type="entry name" value="TRANSCRIPTIONAL REGULATOR, GNTR FAMILY"/>
    <property type="match status" value="1"/>
</dbReference>
<comment type="caution">
    <text evidence="5">The sequence shown here is derived from an EMBL/GenBank/DDBJ whole genome shotgun (WGS) entry which is preliminary data.</text>
</comment>
<dbReference type="InterPro" id="IPR008920">
    <property type="entry name" value="TF_FadR/GntR_C"/>
</dbReference>
<dbReference type="PROSITE" id="PS50949">
    <property type="entry name" value="HTH_GNTR"/>
    <property type="match status" value="1"/>
</dbReference>
<dbReference type="Proteomes" id="UP000270343">
    <property type="component" value="Unassembled WGS sequence"/>
</dbReference>